<dbReference type="GO" id="GO:0005634">
    <property type="term" value="C:nucleus"/>
    <property type="evidence" value="ECO:0007669"/>
    <property type="project" value="TreeGrafter"/>
</dbReference>
<feature type="compositionally biased region" description="Basic and acidic residues" evidence="1">
    <location>
        <begin position="430"/>
        <end position="451"/>
    </location>
</feature>
<dbReference type="EMBL" id="VSWD01000010">
    <property type="protein sequence ID" value="KAK3091709.1"/>
    <property type="molecule type" value="Genomic_DNA"/>
</dbReference>
<gene>
    <name evidence="2" type="ORF">FSP39_022058</name>
</gene>
<dbReference type="InterPro" id="IPR050863">
    <property type="entry name" value="CenT-Element_Derived"/>
</dbReference>
<dbReference type="PANTHER" id="PTHR19303">
    <property type="entry name" value="TRANSPOSON"/>
    <property type="match status" value="1"/>
</dbReference>
<dbReference type="Proteomes" id="UP001186944">
    <property type="component" value="Unassembled WGS sequence"/>
</dbReference>
<evidence type="ECO:0008006" key="4">
    <source>
        <dbReference type="Google" id="ProtNLM"/>
    </source>
</evidence>
<accession>A0AA88XU02</accession>
<organism evidence="2 3">
    <name type="scientific">Pinctada imbricata</name>
    <name type="common">Atlantic pearl-oyster</name>
    <name type="synonym">Pinctada martensii</name>
    <dbReference type="NCBI Taxonomy" id="66713"/>
    <lineage>
        <taxon>Eukaryota</taxon>
        <taxon>Metazoa</taxon>
        <taxon>Spiralia</taxon>
        <taxon>Lophotrochozoa</taxon>
        <taxon>Mollusca</taxon>
        <taxon>Bivalvia</taxon>
        <taxon>Autobranchia</taxon>
        <taxon>Pteriomorphia</taxon>
        <taxon>Pterioida</taxon>
        <taxon>Pterioidea</taxon>
        <taxon>Pteriidae</taxon>
        <taxon>Pinctada</taxon>
    </lineage>
</organism>
<comment type="caution">
    <text evidence="2">The sequence shown here is derived from an EMBL/GenBank/DDBJ whole genome shotgun (WGS) entry which is preliminary data.</text>
</comment>
<evidence type="ECO:0000256" key="1">
    <source>
        <dbReference type="SAM" id="MobiDB-lite"/>
    </source>
</evidence>
<protein>
    <recommendedName>
        <fullName evidence="4">HTH CENPB-type domain-containing protein</fullName>
    </recommendedName>
</protein>
<proteinExistence type="predicted"/>
<evidence type="ECO:0000313" key="2">
    <source>
        <dbReference type="EMBL" id="KAK3091709.1"/>
    </source>
</evidence>
<reference evidence="2" key="1">
    <citation type="submission" date="2019-08" db="EMBL/GenBank/DDBJ databases">
        <title>The improved chromosome-level genome for the pearl oyster Pinctada fucata martensii using PacBio sequencing and Hi-C.</title>
        <authorList>
            <person name="Zheng Z."/>
        </authorList>
    </citation>
    <scope>NUCLEOTIDE SEQUENCE</scope>
    <source>
        <strain evidence="2">ZZ-2019</strain>
        <tissue evidence="2">Adductor muscle</tissue>
    </source>
</reference>
<dbReference type="AlphaFoldDB" id="A0AA88XU02"/>
<dbReference type="GO" id="GO:0003677">
    <property type="term" value="F:DNA binding"/>
    <property type="evidence" value="ECO:0007669"/>
    <property type="project" value="TreeGrafter"/>
</dbReference>
<keyword evidence="3" id="KW-1185">Reference proteome</keyword>
<dbReference type="PANTHER" id="PTHR19303:SF74">
    <property type="entry name" value="POGO TRANSPOSABLE ELEMENT WITH KRAB DOMAIN"/>
    <property type="match status" value="1"/>
</dbReference>
<feature type="compositionally biased region" description="Basic residues" evidence="1">
    <location>
        <begin position="470"/>
        <end position="482"/>
    </location>
</feature>
<name>A0AA88XU02_PINIB</name>
<sequence length="482" mass="53303">MSIRQFKASNHFGIPKSTLGDRISGRVEEGATPGKKPVLPVEVESAIADKIKEAGRMGFGITRAQLCFKVARLVTSMKLSTPFLNGVPGKDWVDGFRRRHPNVSLRTPTPLNNMRVLADVGQRNVPGRVGNSRDGITVLACVNAAGRDIPPLVIVKGLAEAARANKVHLFALPPHTTQYLNPLDKTVFGLFQREYNKVCTDFMSKSPSNLVSKWEWPRLFREADNKSMIKTNITKGFEVCGIFPFDAHKIPNSAMAPSMPFDTPAPLSLETTVTTETTTSVPVVPEWTVTTEASASSESATFAQEHPAVAMAITNTVDIQSVIPSAMFTGGMPPGECDVIATADENGNTDIEVGDPEALLELLTSDRLEITPTAQDLPTSNSSILTEKSWNTEINNIFNVQVSPNQSSEKKNSGKRKVTSHRLLTSDEIVEQKRKEKDEKEKSEREKENRRLQRLKKAQEKMTNNENQRQKQRKRTQKKNKG</sequence>
<evidence type="ECO:0000313" key="3">
    <source>
        <dbReference type="Proteomes" id="UP001186944"/>
    </source>
</evidence>
<feature type="region of interest" description="Disordered" evidence="1">
    <location>
        <begin position="17"/>
        <end position="36"/>
    </location>
</feature>
<feature type="region of interest" description="Disordered" evidence="1">
    <location>
        <begin position="402"/>
        <end position="482"/>
    </location>
</feature>